<dbReference type="GO" id="GO:0016758">
    <property type="term" value="F:hexosyltransferase activity"/>
    <property type="evidence" value="ECO:0007669"/>
    <property type="project" value="UniProtKB-ARBA"/>
</dbReference>
<protein>
    <submittedName>
        <fullName evidence="2">Rhamnosyltransferase</fullName>
    </submittedName>
</protein>
<dbReference type="Pfam" id="PF00535">
    <property type="entry name" value="Glycos_transf_2"/>
    <property type="match status" value="1"/>
</dbReference>
<comment type="caution">
    <text evidence="2">The sequence shown here is derived from an EMBL/GenBank/DDBJ whole genome shotgun (WGS) entry which is preliminary data.</text>
</comment>
<evidence type="ECO:0000313" key="3">
    <source>
        <dbReference type="Proteomes" id="UP000373301"/>
    </source>
</evidence>
<dbReference type="Gene3D" id="3.90.550.10">
    <property type="entry name" value="Spore Coat Polysaccharide Biosynthesis Protein SpsA, Chain A"/>
    <property type="match status" value="1"/>
</dbReference>
<dbReference type="AlphaFoldDB" id="A0A9X9SIP5"/>
<dbReference type="InterPro" id="IPR029044">
    <property type="entry name" value="Nucleotide-diphossugar_trans"/>
</dbReference>
<reference evidence="2 3" key="1">
    <citation type="submission" date="2019-05" db="EMBL/GenBank/DDBJ databases">
        <authorList>
            <consortium name="Pathogen Informatics"/>
        </authorList>
    </citation>
    <scope>NUCLEOTIDE SEQUENCE [LARGE SCALE GENOMIC DNA]</scope>
    <source>
        <strain evidence="2 3">NCTC7982</strain>
    </source>
</reference>
<evidence type="ECO:0000313" key="2">
    <source>
        <dbReference type="EMBL" id="VTS81570.1"/>
    </source>
</evidence>
<evidence type="ECO:0000259" key="1">
    <source>
        <dbReference type="Pfam" id="PF00535"/>
    </source>
</evidence>
<sequence>MTDKIKATVFIPVYNGENDHLEETLTALYTQKTDFSWNVMITDSESKDRSVAIIETFAERYGNLQLIKLKKSDYSHGATRQMAAELSSAEYMVYLSQDAVPANEHWLAEMLKPFTIHHDIVAVLGKQKPRIGCFPAMKYDINAVFNEQGVAGAITLWTRQEESLKGKYTKESFYSDVCSAAPRDFLVNEIGYRSVPYSEDYEYGKDILDAGYMKAYNSDAIVEHSNDVLLSEYKQRIFDETYNVRRNSGVTTPISVSTVLIQFLKSSVKDAMKIVSDQDYSWKRKLYWLAVNPLFHFEKWRGMRLANSVDMTKDNSKHSLENSKSKGY</sequence>
<dbReference type="PANTHER" id="PTHR22916:SF3">
    <property type="entry name" value="UDP-GLCNAC:BETAGAL BETA-1,3-N-ACETYLGLUCOSAMINYLTRANSFERASE-LIKE PROTEIN 1"/>
    <property type="match status" value="1"/>
</dbReference>
<dbReference type="CDD" id="cd00761">
    <property type="entry name" value="Glyco_tranf_GTA_type"/>
    <property type="match status" value="1"/>
</dbReference>
<name>A0A9X9SIP5_STRDY</name>
<dbReference type="Proteomes" id="UP000373301">
    <property type="component" value="Unassembled WGS sequence"/>
</dbReference>
<dbReference type="RefSeq" id="WP_143927388.1">
    <property type="nucleotide sequence ID" value="NZ_CABEIM010000003.1"/>
</dbReference>
<organism evidence="2 3">
    <name type="scientific">Streptococcus dysgalactiae</name>
    <dbReference type="NCBI Taxonomy" id="1334"/>
    <lineage>
        <taxon>Bacteria</taxon>
        <taxon>Bacillati</taxon>
        <taxon>Bacillota</taxon>
        <taxon>Bacilli</taxon>
        <taxon>Lactobacillales</taxon>
        <taxon>Streptococcaceae</taxon>
        <taxon>Streptococcus</taxon>
    </lineage>
</organism>
<dbReference type="PANTHER" id="PTHR22916">
    <property type="entry name" value="GLYCOSYLTRANSFERASE"/>
    <property type="match status" value="1"/>
</dbReference>
<dbReference type="SUPFAM" id="SSF53448">
    <property type="entry name" value="Nucleotide-diphospho-sugar transferases"/>
    <property type="match status" value="1"/>
</dbReference>
<gene>
    <name evidence="2" type="ORF">NCTC7982_01373</name>
</gene>
<dbReference type="InterPro" id="IPR001173">
    <property type="entry name" value="Glyco_trans_2-like"/>
</dbReference>
<proteinExistence type="predicted"/>
<dbReference type="EMBL" id="CABEIM010000003">
    <property type="protein sequence ID" value="VTS81570.1"/>
    <property type="molecule type" value="Genomic_DNA"/>
</dbReference>
<feature type="domain" description="Glycosyltransferase 2-like" evidence="1">
    <location>
        <begin position="8"/>
        <end position="136"/>
    </location>
</feature>
<accession>A0A9X9SIP5</accession>